<evidence type="ECO:0000256" key="3">
    <source>
        <dbReference type="ARBA" id="ARBA00012483"/>
    </source>
</evidence>
<dbReference type="STRING" id="419479.SAMN04488563_0373"/>
<evidence type="ECO:0000259" key="13">
    <source>
        <dbReference type="Pfam" id="PF12483"/>
    </source>
</evidence>
<proteinExistence type="predicted"/>
<keyword evidence="9" id="KW-0862">Zinc</keyword>
<evidence type="ECO:0000256" key="4">
    <source>
        <dbReference type="ARBA" id="ARBA00022679"/>
    </source>
</evidence>
<evidence type="ECO:0000256" key="8">
    <source>
        <dbReference type="ARBA" id="ARBA00022786"/>
    </source>
</evidence>
<feature type="domain" description="E3 Ubiquitin ligase MUL1-like" evidence="13">
    <location>
        <begin position="97"/>
        <end position="253"/>
    </location>
</feature>
<keyword evidence="15" id="KW-1185">Reference proteome</keyword>
<keyword evidence="4" id="KW-0808">Transferase</keyword>
<evidence type="ECO:0000256" key="11">
    <source>
        <dbReference type="ARBA" id="ARBA00023136"/>
    </source>
</evidence>
<dbReference type="GO" id="GO:0016567">
    <property type="term" value="P:protein ubiquitination"/>
    <property type="evidence" value="ECO:0007669"/>
    <property type="project" value="InterPro"/>
</dbReference>
<evidence type="ECO:0000256" key="1">
    <source>
        <dbReference type="ARBA" id="ARBA00000900"/>
    </source>
</evidence>
<evidence type="ECO:0000256" key="6">
    <source>
        <dbReference type="ARBA" id="ARBA00022723"/>
    </source>
</evidence>
<dbReference type="GO" id="GO:0008270">
    <property type="term" value="F:zinc ion binding"/>
    <property type="evidence" value="ECO:0007669"/>
    <property type="project" value="UniProtKB-KW"/>
</dbReference>
<evidence type="ECO:0000256" key="10">
    <source>
        <dbReference type="ARBA" id="ARBA00022989"/>
    </source>
</evidence>
<evidence type="ECO:0000256" key="2">
    <source>
        <dbReference type="ARBA" id="ARBA00004141"/>
    </source>
</evidence>
<keyword evidence="10 12" id="KW-1133">Transmembrane helix</keyword>
<gene>
    <name evidence="14" type="ORF">SAMN04488563_0373</name>
</gene>
<protein>
    <recommendedName>
        <fullName evidence="3">RING-type E3 ubiquitin transferase</fullName>
        <ecNumber evidence="3">2.3.2.27</ecNumber>
    </recommendedName>
</protein>
<evidence type="ECO:0000256" key="5">
    <source>
        <dbReference type="ARBA" id="ARBA00022692"/>
    </source>
</evidence>
<comment type="subcellular location">
    <subcellularLocation>
        <location evidence="2">Membrane</location>
        <topology evidence="2">Multi-pass membrane protein</topology>
    </subcellularLocation>
</comment>
<keyword evidence="7" id="KW-0863">Zinc-finger</keyword>
<keyword evidence="5 12" id="KW-0812">Transmembrane</keyword>
<evidence type="ECO:0000313" key="14">
    <source>
        <dbReference type="EMBL" id="SDU16277.1"/>
    </source>
</evidence>
<comment type="catalytic activity">
    <reaction evidence="1">
        <text>S-ubiquitinyl-[E2 ubiquitin-conjugating enzyme]-L-cysteine + [acceptor protein]-L-lysine = [E2 ubiquitin-conjugating enzyme]-L-cysteine + N(6)-ubiquitinyl-[acceptor protein]-L-lysine.</text>
        <dbReference type="EC" id="2.3.2.27"/>
    </reaction>
</comment>
<feature type="transmembrane region" description="Helical" evidence="12">
    <location>
        <begin position="238"/>
        <end position="259"/>
    </location>
</feature>
<dbReference type="GO" id="GO:0016874">
    <property type="term" value="F:ligase activity"/>
    <property type="evidence" value="ECO:0007669"/>
    <property type="project" value="UniProtKB-KW"/>
</dbReference>
<name>A0A1H2G9H4_9ACTN</name>
<dbReference type="InterPro" id="IPR022170">
    <property type="entry name" value="MUL1-like"/>
</dbReference>
<dbReference type="AlphaFoldDB" id="A0A1H2G9H4"/>
<sequence length="260" mass="28770">MWIAGLIALAVAGFCGYLILKARKRQRKMITTETFTTAELRTLQAAAAEAAGPGVFRQQSEVAGTAQPSSSGVLKSEISATECVWHKHVVTRKFWETERKRDSNGNYRNRRVEKKEKVADRESEQAFLVTDETGSILVHPGKVVEGADKIVDRFEPEDEKEERTELSIGSFSLSLPKTQREGTIGYEYEEWVLKPGRKLYVLGEVGDASGDLAIEAPSLVSTKDEETLMRESQSKQRLFLLGGVVAAVVGVVLIVIDVLR</sequence>
<dbReference type="EMBL" id="LT629791">
    <property type="protein sequence ID" value="SDU16277.1"/>
    <property type="molecule type" value="Genomic_DNA"/>
</dbReference>
<evidence type="ECO:0000313" key="15">
    <source>
        <dbReference type="Proteomes" id="UP000182977"/>
    </source>
</evidence>
<dbReference type="GO" id="GO:0061630">
    <property type="term" value="F:ubiquitin protein ligase activity"/>
    <property type="evidence" value="ECO:0007669"/>
    <property type="project" value="UniProtKB-EC"/>
</dbReference>
<accession>A0A1H2G9H4</accession>
<organism evidence="14 15">
    <name type="scientific">Jiangella alkaliphila</name>
    <dbReference type="NCBI Taxonomy" id="419479"/>
    <lineage>
        <taxon>Bacteria</taxon>
        <taxon>Bacillati</taxon>
        <taxon>Actinomycetota</taxon>
        <taxon>Actinomycetes</taxon>
        <taxon>Jiangellales</taxon>
        <taxon>Jiangellaceae</taxon>
        <taxon>Jiangella</taxon>
    </lineage>
</organism>
<feature type="transmembrane region" description="Helical" evidence="12">
    <location>
        <begin position="6"/>
        <end position="22"/>
    </location>
</feature>
<evidence type="ECO:0000256" key="9">
    <source>
        <dbReference type="ARBA" id="ARBA00022833"/>
    </source>
</evidence>
<dbReference type="Pfam" id="PF12483">
    <property type="entry name" value="GIDE"/>
    <property type="match status" value="1"/>
</dbReference>
<keyword evidence="8" id="KW-0833">Ubl conjugation pathway</keyword>
<keyword evidence="11 12" id="KW-0472">Membrane</keyword>
<keyword evidence="6" id="KW-0479">Metal-binding</keyword>
<keyword evidence="14" id="KW-0436">Ligase</keyword>
<dbReference type="EC" id="2.3.2.27" evidence="3"/>
<evidence type="ECO:0000256" key="12">
    <source>
        <dbReference type="SAM" id="Phobius"/>
    </source>
</evidence>
<dbReference type="GO" id="GO:0016020">
    <property type="term" value="C:membrane"/>
    <property type="evidence" value="ECO:0007669"/>
    <property type="project" value="UniProtKB-SubCell"/>
</dbReference>
<dbReference type="Proteomes" id="UP000182977">
    <property type="component" value="Chromosome I"/>
</dbReference>
<reference evidence="15" key="1">
    <citation type="submission" date="2016-10" db="EMBL/GenBank/DDBJ databases">
        <authorList>
            <person name="Varghese N."/>
            <person name="Submissions S."/>
        </authorList>
    </citation>
    <scope>NUCLEOTIDE SEQUENCE [LARGE SCALE GENOMIC DNA]</scope>
    <source>
        <strain evidence="15">DSM 45079</strain>
    </source>
</reference>
<evidence type="ECO:0000256" key="7">
    <source>
        <dbReference type="ARBA" id="ARBA00022771"/>
    </source>
</evidence>